<dbReference type="Proteomes" id="UP001597191">
    <property type="component" value="Unassembled WGS sequence"/>
</dbReference>
<comment type="similarity">
    <text evidence="1 4">Belongs to the prolyl-tRNA editing family. YbaK/EbsC subfamily.</text>
</comment>
<dbReference type="PIRSF" id="PIRSF006181">
    <property type="entry name" value="EbsC_YbaK"/>
    <property type="match status" value="1"/>
</dbReference>
<accession>A0ABW4BNV2</accession>
<reference evidence="7" key="1">
    <citation type="journal article" date="2019" name="Int. J. Syst. Evol. Microbiol.">
        <title>The Global Catalogue of Microorganisms (GCM) 10K type strain sequencing project: providing services to taxonomists for standard genome sequencing and annotation.</title>
        <authorList>
            <consortium name="The Broad Institute Genomics Platform"/>
            <consortium name="The Broad Institute Genome Sequencing Center for Infectious Disease"/>
            <person name="Wu L."/>
            <person name="Ma J."/>
        </authorList>
    </citation>
    <scope>NUCLEOTIDE SEQUENCE [LARGE SCALE GENOMIC DNA]</scope>
    <source>
        <strain evidence="7">CCM 8937</strain>
    </source>
</reference>
<evidence type="ECO:0000259" key="5">
    <source>
        <dbReference type="Pfam" id="PF04073"/>
    </source>
</evidence>
<evidence type="ECO:0000256" key="1">
    <source>
        <dbReference type="ARBA" id="ARBA00009798"/>
    </source>
</evidence>
<evidence type="ECO:0000256" key="3">
    <source>
        <dbReference type="ARBA" id="ARBA00023239"/>
    </source>
</evidence>
<keyword evidence="2 4" id="KW-0648">Protein biosynthesis</keyword>
<dbReference type="InterPro" id="IPR004369">
    <property type="entry name" value="Prolyl-tRNA_editing_YbaK/EbsC"/>
</dbReference>
<dbReference type="RefSeq" id="WP_125649638.1">
    <property type="nucleotide sequence ID" value="NZ_JBHTOH010000089.1"/>
</dbReference>
<dbReference type="Gene3D" id="3.90.960.10">
    <property type="entry name" value="YbaK/aminoacyl-tRNA synthetase-associated domain"/>
    <property type="match status" value="1"/>
</dbReference>
<name>A0ABW4BNV2_9LACO</name>
<evidence type="ECO:0000256" key="2">
    <source>
        <dbReference type="ARBA" id="ARBA00022917"/>
    </source>
</evidence>
<sequence length="159" mass="17710">MSKRKTKLNKTLVEKILDQAKIPYESLVFKLGEQQGTDAEYHRVYKTLVLHGDKTGPLVGVIPIDQHLDERKLAQASGNKRVRMLPLKELEKTTGYVHGANTPVGIHERHDFPIYFDQQATQEADIAVSAGKLGRSIKVEPTALIKFVDGQVADLVVDP</sequence>
<dbReference type="InterPro" id="IPR007214">
    <property type="entry name" value="YbaK/aa-tRNA-synth-assoc-dom"/>
</dbReference>
<keyword evidence="7" id="KW-1185">Reference proteome</keyword>
<gene>
    <name evidence="6" type="ORF">ACFQ4R_09905</name>
</gene>
<keyword evidence="3 4" id="KW-0456">Lyase</keyword>
<dbReference type="InterPro" id="IPR036754">
    <property type="entry name" value="YbaK/aa-tRNA-synt-asso_dom_sf"/>
</dbReference>
<protein>
    <recommendedName>
        <fullName evidence="4">Cys-tRNA(Pro)/Cys-tRNA(Cys) deacylase</fullName>
        <ecNumber evidence="4">4.2.-.-</ecNumber>
    </recommendedName>
</protein>
<dbReference type="Pfam" id="PF04073">
    <property type="entry name" value="tRNA_edit"/>
    <property type="match status" value="1"/>
</dbReference>
<comment type="caution">
    <text evidence="6">The sequence shown here is derived from an EMBL/GenBank/DDBJ whole genome shotgun (WGS) entry which is preliminary data.</text>
</comment>
<dbReference type="PANTHER" id="PTHR30411">
    <property type="entry name" value="CYTOPLASMIC PROTEIN"/>
    <property type="match status" value="1"/>
</dbReference>
<organism evidence="6 7">
    <name type="scientific">Lapidilactobacillus gannanensis</name>
    <dbReference type="NCBI Taxonomy" id="2486002"/>
    <lineage>
        <taxon>Bacteria</taxon>
        <taxon>Bacillati</taxon>
        <taxon>Bacillota</taxon>
        <taxon>Bacilli</taxon>
        <taxon>Lactobacillales</taxon>
        <taxon>Lactobacillaceae</taxon>
        <taxon>Lapidilactobacillus</taxon>
    </lineage>
</organism>
<dbReference type="PANTHER" id="PTHR30411:SF0">
    <property type="entry name" value="CYS-TRNA(PRO)_CYS-TRNA(CYS) DEACYLASE YBAK"/>
    <property type="match status" value="1"/>
</dbReference>
<evidence type="ECO:0000256" key="4">
    <source>
        <dbReference type="PIRNR" id="PIRNR006181"/>
    </source>
</evidence>
<dbReference type="SUPFAM" id="SSF55826">
    <property type="entry name" value="YbaK/ProRS associated domain"/>
    <property type="match status" value="1"/>
</dbReference>
<evidence type="ECO:0000313" key="6">
    <source>
        <dbReference type="EMBL" id="MFD1411897.1"/>
    </source>
</evidence>
<dbReference type="EC" id="4.2.-.-" evidence="4"/>
<dbReference type="CDD" id="cd00002">
    <property type="entry name" value="YbaK_deacylase"/>
    <property type="match status" value="1"/>
</dbReference>
<dbReference type="EMBL" id="JBHTOH010000089">
    <property type="protein sequence ID" value="MFD1411897.1"/>
    <property type="molecule type" value="Genomic_DNA"/>
</dbReference>
<feature type="domain" description="YbaK/aminoacyl-tRNA synthetase-associated" evidence="5">
    <location>
        <begin position="40"/>
        <end position="147"/>
    </location>
</feature>
<proteinExistence type="inferred from homology"/>
<evidence type="ECO:0000313" key="7">
    <source>
        <dbReference type="Proteomes" id="UP001597191"/>
    </source>
</evidence>